<evidence type="ECO:0000256" key="2">
    <source>
        <dbReference type="SAM" id="MobiDB-lite"/>
    </source>
</evidence>
<dbReference type="PANTHER" id="PTHR12790">
    <property type="entry name" value="TRANSCRIPTION INITIATION FACTOR IA RRN3"/>
    <property type="match status" value="1"/>
</dbReference>
<feature type="region of interest" description="Disordered" evidence="2">
    <location>
        <begin position="614"/>
        <end position="651"/>
    </location>
</feature>
<feature type="compositionally biased region" description="Acidic residues" evidence="2">
    <location>
        <begin position="282"/>
        <end position="299"/>
    </location>
</feature>
<sequence>SRKRKHVDDDDDEPEPSASSQAVKKARVSFDPAIEVHVLEDYDEKGLDLIREEVRRAIDNHIAGDSTDYDQIKALFASRPSAPEAPSTKLLKKYVVALIGSVNMLGKNCSGLVHAVLDCSWLARDESFKRLYITFLGSLMSAYGGYTSQVLQMLLGADFSQVPPPSIRHSLDPPITRPQLRERVHEAINRILKLIPSASGVLSPILAAQFPHETENARVHMNYIQNLLEITRYAPELTGATLALIMTRLVRIDVQIQVDMEDMDDLEETLIQEAVEQKEETIFGEDEDDLSDEDSDDESVTNSSLDEPTDQKRLKKLRESVIKMDSIIDVLFEYYHQKFVKSNIVDATELFELFMSQFVATLVPTYRSRHTQFLIFHFAQTKSQFTDRFAGVCASLTFDPSRPHISRLAASAYLASFIARGAHVGTALTRDVFDVLGRNMDNYRFDREAACKGPDLRRHASFYAMMQAQIYIFCFRWRDLIVSDEDDEEIDELILEGRELTWLPGIKETMTRNIYSKLNPLKICSPAIVGQFARIAHALRFLYVIPLVETNKKLRLNKSVASSVLHGGLQERETALSGKLGEDMLQLDAYFPFDPYNLPKSKRWMEGDYREWSGVPGMEPEIEDDSDTDSQAEESDVEEPYEEGTATEMSG</sequence>
<feature type="region of interest" description="Disordered" evidence="2">
    <location>
        <begin position="281"/>
        <end position="311"/>
    </location>
</feature>
<feature type="region of interest" description="Disordered" evidence="2">
    <location>
        <begin position="1"/>
        <end position="26"/>
    </location>
</feature>
<accession>A0ABR1YDP8</accession>
<keyword evidence="3" id="KW-0648">Protein biosynthesis</keyword>
<proteinExistence type="inferred from homology"/>
<gene>
    <name evidence="3" type="ORF">HDK90DRAFT_542234</name>
</gene>
<feature type="non-terminal residue" evidence="3">
    <location>
        <position position="1"/>
    </location>
</feature>
<evidence type="ECO:0000313" key="3">
    <source>
        <dbReference type="EMBL" id="KAK8225957.1"/>
    </source>
</evidence>
<comment type="caution">
    <text evidence="3">The sequence shown here is derived from an EMBL/GenBank/DDBJ whole genome shotgun (WGS) entry which is preliminary data.</text>
</comment>
<protein>
    <submittedName>
        <fullName evidence="3">RNA polymerase I-specific transcription initiation factor RRN3</fullName>
    </submittedName>
</protein>
<evidence type="ECO:0000313" key="4">
    <source>
        <dbReference type="Proteomes" id="UP001492380"/>
    </source>
</evidence>
<dbReference type="EMBL" id="JBBWRZ010000011">
    <property type="protein sequence ID" value="KAK8225957.1"/>
    <property type="molecule type" value="Genomic_DNA"/>
</dbReference>
<dbReference type="PANTHER" id="PTHR12790:SF0">
    <property type="entry name" value="RNA POLYMERASE I-SPECIFIC TRANSCRIPTION INITIATION FACTOR RRN3-RELATED"/>
    <property type="match status" value="1"/>
</dbReference>
<dbReference type="Proteomes" id="UP001492380">
    <property type="component" value="Unassembled WGS sequence"/>
</dbReference>
<organism evidence="3 4">
    <name type="scientific">Phyllosticta capitalensis</name>
    <dbReference type="NCBI Taxonomy" id="121624"/>
    <lineage>
        <taxon>Eukaryota</taxon>
        <taxon>Fungi</taxon>
        <taxon>Dikarya</taxon>
        <taxon>Ascomycota</taxon>
        <taxon>Pezizomycotina</taxon>
        <taxon>Dothideomycetes</taxon>
        <taxon>Dothideomycetes incertae sedis</taxon>
        <taxon>Botryosphaeriales</taxon>
        <taxon>Phyllostictaceae</taxon>
        <taxon>Phyllosticta</taxon>
    </lineage>
</organism>
<keyword evidence="4" id="KW-1185">Reference proteome</keyword>
<evidence type="ECO:0000256" key="1">
    <source>
        <dbReference type="ARBA" id="ARBA00010098"/>
    </source>
</evidence>
<dbReference type="GO" id="GO:0003743">
    <property type="term" value="F:translation initiation factor activity"/>
    <property type="evidence" value="ECO:0007669"/>
    <property type="project" value="UniProtKB-KW"/>
</dbReference>
<reference evidence="3 4" key="1">
    <citation type="submission" date="2024-04" db="EMBL/GenBank/DDBJ databases">
        <title>Phyllosticta paracitricarpa is synonymous to the EU quarantine fungus P. citricarpa based on phylogenomic analyses.</title>
        <authorList>
            <consortium name="Lawrence Berkeley National Laboratory"/>
            <person name="Van Ingen-Buijs V.A."/>
            <person name="Van Westerhoven A.C."/>
            <person name="Haridas S."/>
            <person name="Skiadas P."/>
            <person name="Martin F."/>
            <person name="Groenewald J.Z."/>
            <person name="Crous P.W."/>
            <person name="Seidl M.F."/>
        </authorList>
    </citation>
    <scope>NUCLEOTIDE SEQUENCE [LARGE SCALE GENOMIC DNA]</scope>
    <source>
        <strain evidence="3 4">CBS 123374</strain>
    </source>
</reference>
<name>A0ABR1YDP8_9PEZI</name>
<dbReference type="Pfam" id="PF05327">
    <property type="entry name" value="RRN3"/>
    <property type="match status" value="1"/>
</dbReference>
<feature type="compositionally biased region" description="Acidic residues" evidence="2">
    <location>
        <begin position="620"/>
        <end position="642"/>
    </location>
</feature>
<dbReference type="InterPro" id="IPR007991">
    <property type="entry name" value="RNA_pol_I_trans_ini_fac_RRN3"/>
</dbReference>
<keyword evidence="3" id="KW-0396">Initiation factor</keyword>
<comment type="similarity">
    <text evidence="1">Belongs to the RRN3 family.</text>
</comment>